<accession>A0AA96RGN5</accession>
<dbReference type="KEGG" id="paun:MJA45_09445"/>
<organism evidence="5 6">
    <name type="scientific">Paenibacillus aurantius</name>
    <dbReference type="NCBI Taxonomy" id="2918900"/>
    <lineage>
        <taxon>Bacteria</taxon>
        <taxon>Bacillati</taxon>
        <taxon>Bacillota</taxon>
        <taxon>Bacilli</taxon>
        <taxon>Bacillales</taxon>
        <taxon>Paenibacillaceae</taxon>
        <taxon>Paenibacillus</taxon>
    </lineage>
</organism>
<dbReference type="Proteomes" id="UP001305702">
    <property type="component" value="Chromosome"/>
</dbReference>
<dbReference type="Gene3D" id="3.40.190.10">
    <property type="entry name" value="Periplasmic binding protein-like II"/>
    <property type="match status" value="1"/>
</dbReference>
<evidence type="ECO:0000256" key="1">
    <source>
        <dbReference type="ARBA" id="ARBA00023015"/>
    </source>
</evidence>
<dbReference type="PANTHER" id="PTHR43649:SF12">
    <property type="entry name" value="DIACETYLCHITOBIOSE BINDING PROTEIN DASA"/>
    <property type="match status" value="1"/>
</dbReference>
<keyword evidence="2" id="KW-0238">DNA-binding</keyword>
<gene>
    <name evidence="5" type="ORF">MJA45_09445</name>
</gene>
<keyword evidence="1" id="KW-0805">Transcription regulation</keyword>
<dbReference type="Gene3D" id="1.10.10.10">
    <property type="entry name" value="Winged helix-like DNA-binding domain superfamily/Winged helix DNA-binding domain"/>
    <property type="match status" value="1"/>
</dbReference>
<dbReference type="AlphaFoldDB" id="A0AA96RGN5"/>
<dbReference type="CDD" id="cd07377">
    <property type="entry name" value="WHTH_GntR"/>
    <property type="match status" value="1"/>
</dbReference>
<dbReference type="InterPro" id="IPR000524">
    <property type="entry name" value="Tscrpt_reg_HTH_GntR"/>
</dbReference>
<reference evidence="5 6" key="1">
    <citation type="submission" date="2022-02" db="EMBL/GenBank/DDBJ databases">
        <title>Paenibacillus sp. MBLB1776 Whole Genome Shotgun Sequencing.</title>
        <authorList>
            <person name="Hwang C.Y."/>
            <person name="Cho E.-S."/>
            <person name="Seo M.-J."/>
        </authorList>
    </citation>
    <scope>NUCLEOTIDE SEQUENCE [LARGE SCALE GENOMIC DNA]</scope>
    <source>
        <strain evidence="5 6">MBLB1776</strain>
    </source>
</reference>
<dbReference type="InterPro" id="IPR036390">
    <property type="entry name" value="WH_DNA-bd_sf"/>
</dbReference>
<dbReference type="InterPro" id="IPR050490">
    <property type="entry name" value="Bact_solute-bd_prot1"/>
</dbReference>
<dbReference type="RefSeq" id="WP_315607007.1">
    <property type="nucleotide sequence ID" value="NZ_CP130318.1"/>
</dbReference>
<dbReference type="EMBL" id="CP130318">
    <property type="protein sequence ID" value="WNQ13227.1"/>
    <property type="molecule type" value="Genomic_DNA"/>
</dbReference>
<dbReference type="InterPro" id="IPR036388">
    <property type="entry name" value="WH-like_DNA-bd_sf"/>
</dbReference>
<evidence type="ECO:0000313" key="6">
    <source>
        <dbReference type="Proteomes" id="UP001305702"/>
    </source>
</evidence>
<dbReference type="SUPFAM" id="SSF53850">
    <property type="entry name" value="Periplasmic binding protein-like II"/>
    <property type="match status" value="1"/>
</dbReference>
<dbReference type="SUPFAM" id="SSF46785">
    <property type="entry name" value="Winged helix' DNA-binding domain"/>
    <property type="match status" value="1"/>
</dbReference>
<dbReference type="PROSITE" id="PS50949">
    <property type="entry name" value="HTH_GNTR"/>
    <property type="match status" value="1"/>
</dbReference>
<protein>
    <submittedName>
        <fullName evidence="5">Extracellular solute-binding protein</fullName>
    </submittedName>
</protein>
<keyword evidence="3" id="KW-0804">Transcription</keyword>
<evidence type="ECO:0000256" key="2">
    <source>
        <dbReference type="ARBA" id="ARBA00023125"/>
    </source>
</evidence>
<dbReference type="Pfam" id="PF00392">
    <property type="entry name" value="GntR"/>
    <property type="match status" value="1"/>
</dbReference>
<dbReference type="SMART" id="SM00345">
    <property type="entry name" value="HTH_GNTR"/>
    <property type="match status" value="1"/>
</dbReference>
<name>A0AA96RGN5_9BACL</name>
<evidence type="ECO:0000259" key="4">
    <source>
        <dbReference type="PROSITE" id="PS50949"/>
    </source>
</evidence>
<dbReference type="Pfam" id="PF01547">
    <property type="entry name" value="SBP_bac_1"/>
    <property type="match status" value="1"/>
</dbReference>
<proteinExistence type="predicted"/>
<dbReference type="PANTHER" id="PTHR43649">
    <property type="entry name" value="ARABINOSE-BINDING PROTEIN-RELATED"/>
    <property type="match status" value="1"/>
</dbReference>
<evidence type="ECO:0000313" key="5">
    <source>
        <dbReference type="EMBL" id="WNQ13227.1"/>
    </source>
</evidence>
<dbReference type="GO" id="GO:0003700">
    <property type="term" value="F:DNA-binding transcription factor activity"/>
    <property type="evidence" value="ECO:0007669"/>
    <property type="project" value="InterPro"/>
</dbReference>
<keyword evidence="6" id="KW-1185">Reference proteome</keyword>
<feature type="domain" description="HTH gntR-type" evidence="4">
    <location>
        <begin position="10"/>
        <end position="78"/>
    </location>
</feature>
<evidence type="ECO:0000256" key="3">
    <source>
        <dbReference type="ARBA" id="ARBA00023163"/>
    </source>
</evidence>
<dbReference type="PRINTS" id="PR00035">
    <property type="entry name" value="HTHGNTR"/>
</dbReference>
<dbReference type="GO" id="GO:0003677">
    <property type="term" value="F:DNA binding"/>
    <property type="evidence" value="ECO:0007669"/>
    <property type="project" value="UniProtKB-KW"/>
</dbReference>
<dbReference type="InterPro" id="IPR006059">
    <property type="entry name" value="SBP"/>
</dbReference>
<sequence>MPRPNRSEYMARTQQLIAYIREEIRSGSRKEGDYLPSEVELGGIFSLSKESVRKALDVLVEEGLIVKIRRVGNKVRLSAPSTGSPEAECLPTSTGPEEGMVLRLACYPPLIREGRLQHAVSEYERQHPGTTIELLPAPFPLDYAGLGLADVVTVTGWDALKQKEKDASLSLLSEAPETEYAHPLLAKPYLEEGGGLKAAPFVFSPVVLCYNRKHFEQCRMEAPHAGWTWYTLLKTARTLHRKLEVRGFAAHIQSVNRWPVFLLQNSFRFQHGEGQRAAEDPAFWDSLRISRDLIHQQGGPVLWTESDEDVERWFKEGKAAMILTTYFGLNRFLDTELDYGVAPLPALRSDDTLLLTTGLAVNRLTPHQEEARKLVRYLCSAEVQADVRRHTLTLPAHREALSLKNGLAGNRPQGESVYRELWDRCRLYSDLNLSTGVLEAVREELKAYWSRLEDEAEASERLEALLS</sequence>